<dbReference type="Proteomes" id="UP000001645">
    <property type="component" value="Chromosome 10"/>
</dbReference>
<evidence type="ECO:0000259" key="10">
    <source>
        <dbReference type="PROSITE" id="PS50097"/>
    </source>
</evidence>
<dbReference type="AlphaFoldDB" id="A0A803XXZ0"/>
<reference evidence="11" key="3">
    <citation type="submission" date="2025-09" db="UniProtKB">
        <authorList>
            <consortium name="Ensembl"/>
        </authorList>
    </citation>
    <scope>IDENTIFICATION</scope>
</reference>
<reference evidence="11 12" key="1">
    <citation type="journal article" date="2010" name="PLoS Biol.">
        <title>Multi-platform next-generation sequencing of the domestic turkey (Meleagris gallopavo): genome assembly and analysis.</title>
        <authorList>
            <person name="Dalloul R.A."/>
            <person name="Long J.A."/>
            <person name="Zimin A.V."/>
            <person name="Aslam L."/>
            <person name="Beal K."/>
            <person name="Blomberg L.A."/>
            <person name="Bouffard P."/>
            <person name="Burt D.W."/>
            <person name="Crasta O."/>
            <person name="Crooijmans R.P."/>
            <person name="Cooper K."/>
            <person name="Coulombe R.A."/>
            <person name="De S."/>
            <person name="Delany M.E."/>
            <person name="Dodgson J.B."/>
            <person name="Dong J.J."/>
            <person name="Evans C."/>
            <person name="Frederickson K.M."/>
            <person name="Flicek P."/>
            <person name="Florea L."/>
            <person name="Folkerts O."/>
            <person name="Groenen M.A."/>
            <person name="Harkins T.T."/>
            <person name="Herrero J."/>
            <person name="Hoffmann S."/>
            <person name="Megens H.J."/>
            <person name="Jiang A."/>
            <person name="de Jong P."/>
            <person name="Kaiser P."/>
            <person name="Kim H."/>
            <person name="Kim K.W."/>
            <person name="Kim S."/>
            <person name="Langenberger D."/>
            <person name="Lee M.K."/>
            <person name="Lee T."/>
            <person name="Mane S."/>
            <person name="Marcais G."/>
            <person name="Marz M."/>
            <person name="McElroy A.P."/>
            <person name="Modise T."/>
            <person name="Nefedov M."/>
            <person name="Notredame C."/>
            <person name="Paton I.R."/>
            <person name="Payne W.S."/>
            <person name="Pertea G."/>
            <person name="Prickett D."/>
            <person name="Puiu D."/>
            <person name="Qioa D."/>
            <person name="Raineri E."/>
            <person name="Ruffier M."/>
            <person name="Salzberg S.L."/>
            <person name="Schatz M.C."/>
            <person name="Scheuring C."/>
            <person name="Schmidt C.J."/>
            <person name="Schroeder S."/>
            <person name="Searle S.M."/>
            <person name="Smith E.J."/>
            <person name="Smith J."/>
            <person name="Sonstegard T.S."/>
            <person name="Stadler P.F."/>
            <person name="Tafer H."/>
            <person name="Tu Z.J."/>
            <person name="Van Tassell C.P."/>
            <person name="Vilella A.J."/>
            <person name="Williams K.P."/>
            <person name="Yorke J.A."/>
            <person name="Zhang L."/>
            <person name="Zhang H.B."/>
            <person name="Zhang X."/>
            <person name="Zhang Y."/>
            <person name="Reed K.M."/>
        </authorList>
    </citation>
    <scope>NUCLEOTIDE SEQUENCE [LARGE SCALE GENOMIC DNA]</scope>
</reference>
<evidence type="ECO:0000256" key="1">
    <source>
        <dbReference type="ARBA" id="ARBA00004123"/>
    </source>
</evidence>
<evidence type="ECO:0000256" key="6">
    <source>
        <dbReference type="ARBA" id="ARBA00023015"/>
    </source>
</evidence>
<evidence type="ECO:0000256" key="4">
    <source>
        <dbReference type="ARBA" id="ARBA00022771"/>
    </source>
</evidence>
<protein>
    <recommendedName>
        <fullName evidence="10">BTB domain-containing protein</fullName>
    </recommendedName>
</protein>
<evidence type="ECO:0000256" key="9">
    <source>
        <dbReference type="ARBA" id="ARBA00023242"/>
    </source>
</evidence>
<keyword evidence="2" id="KW-0479">Metal-binding</keyword>
<dbReference type="Gene3D" id="3.30.710.10">
    <property type="entry name" value="Potassium Channel Kv1.1, Chain A"/>
    <property type="match status" value="1"/>
</dbReference>
<evidence type="ECO:0000313" key="12">
    <source>
        <dbReference type="Proteomes" id="UP000001645"/>
    </source>
</evidence>
<evidence type="ECO:0000256" key="8">
    <source>
        <dbReference type="ARBA" id="ARBA00023163"/>
    </source>
</evidence>
<dbReference type="GO" id="GO:0000978">
    <property type="term" value="F:RNA polymerase II cis-regulatory region sequence-specific DNA binding"/>
    <property type="evidence" value="ECO:0007669"/>
    <property type="project" value="TreeGrafter"/>
</dbReference>
<dbReference type="SMART" id="SM00225">
    <property type="entry name" value="BTB"/>
    <property type="match status" value="1"/>
</dbReference>
<accession>A0A803XXZ0</accession>
<dbReference type="PANTHER" id="PTHR46105:SF5">
    <property type="entry name" value="ZINC FINGER AND BTB DOMAIN-CONTAINING PROTEIN 44 ISOFORM X1"/>
    <property type="match status" value="1"/>
</dbReference>
<keyword evidence="12" id="KW-1185">Reference proteome</keyword>
<keyword evidence="7" id="KW-0238">DNA-binding</keyword>
<keyword evidence="3" id="KW-0677">Repeat</keyword>
<dbReference type="PANTHER" id="PTHR46105">
    <property type="entry name" value="AGAP004733-PA"/>
    <property type="match status" value="1"/>
</dbReference>
<proteinExistence type="predicted"/>
<evidence type="ECO:0000256" key="2">
    <source>
        <dbReference type="ARBA" id="ARBA00022723"/>
    </source>
</evidence>
<dbReference type="InterPro" id="IPR011333">
    <property type="entry name" value="SKP1/BTB/POZ_sf"/>
</dbReference>
<organism evidence="11 12">
    <name type="scientific">Meleagris gallopavo</name>
    <name type="common">Wild turkey</name>
    <dbReference type="NCBI Taxonomy" id="9103"/>
    <lineage>
        <taxon>Eukaryota</taxon>
        <taxon>Metazoa</taxon>
        <taxon>Chordata</taxon>
        <taxon>Craniata</taxon>
        <taxon>Vertebrata</taxon>
        <taxon>Euteleostomi</taxon>
        <taxon>Archelosauria</taxon>
        <taxon>Archosauria</taxon>
        <taxon>Dinosauria</taxon>
        <taxon>Saurischia</taxon>
        <taxon>Theropoda</taxon>
        <taxon>Coelurosauria</taxon>
        <taxon>Aves</taxon>
        <taxon>Neognathae</taxon>
        <taxon>Galloanserae</taxon>
        <taxon>Galliformes</taxon>
        <taxon>Phasianidae</taxon>
        <taxon>Meleagridinae</taxon>
        <taxon>Meleagris</taxon>
    </lineage>
</organism>
<keyword evidence="5" id="KW-0862">Zinc</keyword>
<dbReference type="Ensembl" id="ENSMGAT00000032930.1">
    <property type="protein sequence ID" value="ENSMGAP00000024386.1"/>
    <property type="gene ID" value="ENSMGAG00000017700.1"/>
</dbReference>
<dbReference type="GO" id="GO:0005634">
    <property type="term" value="C:nucleus"/>
    <property type="evidence" value="ECO:0007669"/>
    <property type="project" value="UniProtKB-SubCell"/>
</dbReference>
<dbReference type="Pfam" id="PF00651">
    <property type="entry name" value="BTB"/>
    <property type="match status" value="1"/>
</dbReference>
<dbReference type="GO" id="GO:0000981">
    <property type="term" value="F:DNA-binding transcription factor activity, RNA polymerase II-specific"/>
    <property type="evidence" value="ECO:0007669"/>
    <property type="project" value="TreeGrafter"/>
</dbReference>
<keyword evidence="9" id="KW-0539">Nucleus</keyword>
<sequence>MEKKLLSSLQYNKNLLKYLNDDRQKRPSFCDLLIIVEGKEFSAHKVVVAVGSSYFHACLSKNPSTDVVTLDHVTHSVFQHLLEFLYTSDCSVLEHQDLTCTSNVMS</sequence>
<dbReference type="InterPro" id="IPR050457">
    <property type="entry name" value="ZnFinger_BTB_dom_contain"/>
</dbReference>
<keyword evidence="8" id="KW-0804">Transcription</keyword>
<evidence type="ECO:0000313" key="11">
    <source>
        <dbReference type="Ensembl" id="ENSMGAP00000024386.1"/>
    </source>
</evidence>
<dbReference type="GeneTree" id="ENSGT00550000075080"/>
<evidence type="ECO:0000256" key="7">
    <source>
        <dbReference type="ARBA" id="ARBA00023125"/>
    </source>
</evidence>
<keyword evidence="4" id="KW-0863">Zinc-finger</keyword>
<feature type="domain" description="BTB" evidence="10">
    <location>
        <begin position="30"/>
        <end position="94"/>
    </location>
</feature>
<reference evidence="11" key="2">
    <citation type="submission" date="2025-08" db="UniProtKB">
        <authorList>
            <consortium name="Ensembl"/>
        </authorList>
    </citation>
    <scope>IDENTIFICATION</scope>
</reference>
<dbReference type="InParanoid" id="A0A803XXZ0"/>
<dbReference type="GO" id="GO:0008270">
    <property type="term" value="F:zinc ion binding"/>
    <property type="evidence" value="ECO:0007669"/>
    <property type="project" value="UniProtKB-KW"/>
</dbReference>
<dbReference type="PROSITE" id="PS50097">
    <property type="entry name" value="BTB"/>
    <property type="match status" value="1"/>
</dbReference>
<dbReference type="InterPro" id="IPR000210">
    <property type="entry name" value="BTB/POZ_dom"/>
</dbReference>
<name>A0A803XXZ0_MELGA</name>
<dbReference type="SUPFAM" id="SSF54695">
    <property type="entry name" value="POZ domain"/>
    <property type="match status" value="1"/>
</dbReference>
<evidence type="ECO:0000256" key="3">
    <source>
        <dbReference type="ARBA" id="ARBA00022737"/>
    </source>
</evidence>
<keyword evidence="6" id="KW-0805">Transcription regulation</keyword>
<comment type="subcellular location">
    <subcellularLocation>
        <location evidence="1">Nucleus</location>
    </subcellularLocation>
</comment>
<evidence type="ECO:0000256" key="5">
    <source>
        <dbReference type="ARBA" id="ARBA00022833"/>
    </source>
</evidence>